<dbReference type="SUPFAM" id="SSF50969">
    <property type="entry name" value="YVTN repeat-like/Quinoprotein amine dehydrogenase"/>
    <property type="match status" value="1"/>
</dbReference>
<sequence>MLKKKHLGTTACAALALSVLAPLSATAHPDHGQSQRELFPGEGVASAGYKQHGEVSGHLPGANKDMKVVGTATVSNPSGSESSRGRVADVSAYGDYAYLTSFRSENCLGGGAWVVDMSDPKNPVEEEFLPTTPGSYAGEGSQVFVPKYGAYKGKQLFLHQNETCDAEIAEEAKPAAPNVGGINIWDVTDPDARTKLVEHAGDYDDGTDVPRQSPTTVHSMFAWNSHVDKKSYVVLVDNEELADVDIIDITDPTAPVMVNDTLDLAELFGVDQESPDNLTSVFNHDMTVKRVGSRYVMNVNYWDGGYVLLDVTDPTPDGVSLIAESDFAALDEERLKRDHEISPEGNAHQSEFSPDNRFMVGTDEDFNPYRVFASISDGEFAGYEFSAASASDTPALTPDTPISGTPDYVGLACEPLEAVEGGIALIERGTCSFQVKLDTIKAAGYTGGIVFNAATEGCEGFISMLAAGDIPFVFVQRSTGLRLLGVAPEGDAACTTATPADATSAGVDITAQFDGWGYVRLFRTDFSTKPGTTGSIRQVDTYAIDESQDAEYAEGFGDLSVHEVAMDPRQGKKLAYLSYYSGGVRVLEYGKKGLTEVGTFIDEEGSNVWGIEVHKMQGKTYLLASDRDRGLYILKYTGKPGKKGGRG</sequence>
<reference evidence="2" key="1">
    <citation type="submission" date="2020-05" db="EMBL/GenBank/DDBJ databases">
        <authorList>
            <person name="Chiriac C."/>
            <person name="Salcher M."/>
            <person name="Ghai R."/>
            <person name="Kavagutti S V."/>
        </authorList>
    </citation>
    <scope>NUCLEOTIDE SEQUENCE</scope>
</reference>
<evidence type="ECO:0000259" key="1">
    <source>
        <dbReference type="Pfam" id="PF02225"/>
    </source>
</evidence>
<dbReference type="InterPro" id="IPR011044">
    <property type="entry name" value="Quino_amine_DH_bsu"/>
</dbReference>
<dbReference type="EMBL" id="CAEZYQ010000052">
    <property type="protein sequence ID" value="CAB4772174.1"/>
    <property type="molecule type" value="Genomic_DNA"/>
</dbReference>
<feature type="domain" description="PA" evidence="1">
    <location>
        <begin position="413"/>
        <end position="483"/>
    </location>
</feature>
<protein>
    <submittedName>
        <fullName evidence="2">Unannotated protein</fullName>
    </submittedName>
</protein>
<dbReference type="Gene3D" id="3.50.30.30">
    <property type="match status" value="1"/>
</dbReference>
<evidence type="ECO:0000313" key="2">
    <source>
        <dbReference type="EMBL" id="CAB4772174.1"/>
    </source>
</evidence>
<name>A0A6J6VKP9_9ZZZZ</name>
<proteinExistence type="predicted"/>
<dbReference type="AlphaFoldDB" id="A0A6J6VKP9"/>
<dbReference type="Pfam" id="PF02225">
    <property type="entry name" value="PA"/>
    <property type="match status" value="1"/>
</dbReference>
<accession>A0A6J6VKP9</accession>
<dbReference type="InterPro" id="IPR003137">
    <property type="entry name" value="PA_domain"/>
</dbReference>
<organism evidence="2">
    <name type="scientific">freshwater metagenome</name>
    <dbReference type="NCBI Taxonomy" id="449393"/>
    <lineage>
        <taxon>unclassified sequences</taxon>
        <taxon>metagenomes</taxon>
        <taxon>ecological metagenomes</taxon>
    </lineage>
</organism>
<gene>
    <name evidence="2" type="ORF">UFOPK2761_03455</name>
</gene>